<evidence type="ECO:0000256" key="3">
    <source>
        <dbReference type="ARBA" id="ARBA00022741"/>
    </source>
</evidence>
<evidence type="ECO:0000256" key="4">
    <source>
        <dbReference type="ARBA" id="ARBA00022840"/>
    </source>
</evidence>
<reference evidence="7" key="1">
    <citation type="journal article" date="2014" name="Front. Microbiol.">
        <title>High frequency of phylogenetically diverse reductive dehalogenase-homologous genes in deep subseafloor sedimentary metagenomes.</title>
        <authorList>
            <person name="Kawai M."/>
            <person name="Futagami T."/>
            <person name="Toyoda A."/>
            <person name="Takaki Y."/>
            <person name="Nishi S."/>
            <person name="Hori S."/>
            <person name="Arai W."/>
            <person name="Tsubouchi T."/>
            <person name="Morono Y."/>
            <person name="Uchiyama I."/>
            <person name="Ito T."/>
            <person name="Fujiyama A."/>
            <person name="Inagaki F."/>
            <person name="Takami H."/>
        </authorList>
    </citation>
    <scope>NUCLEOTIDE SEQUENCE</scope>
    <source>
        <strain evidence="7">Expedition CK06-06</strain>
    </source>
</reference>
<dbReference type="EMBL" id="BARS01004715">
    <property type="protein sequence ID" value="GAF82491.1"/>
    <property type="molecule type" value="Genomic_DNA"/>
</dbReference>
<keyword evidence="4" id="KW-0067">ATP-binding</keyword>
<dbReference type="InterPro" id="IPR004753">
    <property type="entry name" value="MreB"/>
</dbReference>
<organism evidence="7">
    <name type="scientific">marine sediment metagenome</name>
    <dbReference type="NCBI Taxonomy" id="412755"/>
    <lineage>
        <taxon>unclassified sequences</taxon>
        <taxon>metagenomes</taxon>
        <taxon>ecological metagenomes</taxon>
    </lineage>
</organism>
<evidence type="ECO:0000256" key="6">
    <source>
        <dbReference type="ARBA" id="ARBA00023458"/>
    </source>
</evidence>
<evidence type="ECO:0008006" key="8">
    <source>
        <dbReference type="Google" id="ProtNLM"/>
    </source>
</evidence>
<comment type="similarity">
    <text evidence="6">Belongs to the FtsA/MreB family.</text>
</comment>
<dbReference type="GO" id="GO:0005737">
    <property type="term" value="C:cytoplasm"/>
    <property type="evidence" value="ECO:0007669"/>
    <property type="project" value="UniProtKB-SubCell"/>
</dbReference>
<dbReference type="AlphaFoldDB" id="X0T5A3"/>
<keyword evidence="3" id="KW-0547">Nucleotide-binding</keyword>
<evidence type="ECO:0000256" key="2">
    <source>
        <dbReference type="ARBA" id="ARBA00022490"/>
    </source>
</evidence>
<dbReference type="GO" id="GO:0000902">
    <property type="term" value="P:cell morphogenesis"/>
    <property type="evidence" value="ECO:0007669"/>
    <property type="project" value="InterPro"/>
</dbReference>
<comment type="caution">
    <text evidence="7">The sequence shown here is derived from an EMBL/GenBank/DDBJ whole genome shotgun (WGS) entry which is preliminary data.</text>
</comment>
<name>X0T5A3_9ZZZZ</name>
<dbReference type="PANTHER" id="PTHR42749:SF1">
    <property type="entry name" value="CELL SHAPE-DETERMINING PROTEIN MREB"/>
    <property type="match status" value="1"/>
</dbReference>
<dbReference type="InterPro" id="IPR043129">
    <property type="entry name" value="ATPase_NBD"/>
</dbReference>
<proteinExistence type="inferred from homology"/>
<evidence type="ECO:0000313" key="7">
    <source>
        <dbReference type="EMBL" id="GAF82491.1"/>
    </source>
</evidence>
<dbReference type="SUPFAM" id="SSF53067">
    <property type="entry name" value="Actin-like ATPase domain"/>
    <property type="match status" value="2"/>
</dbReference>
<keyword evidence="5" id="KW-0133">Cell shape</keyword>
<dbReference type="Gene3D" id="3.30.420.40">
    <property type="match status" value="2"/>
</dbReference>
<comment type="subcellular location">
    <subcellularLocation>
        <location evidence="1">Cytoplasm</location>
    </subcellularLocation>
</comment>
<gene>
    <name evidence="7" type="ORF">S01H1_09229</name>
</gene>
<dbReference type="Pfam" id="PF06723">
    <property type="entry name" value="MreB_Mbl"/>
    <property type="match status" value="1"/>
</dbReference>
<dbReference type="PANTHER" id="PTHR42749">
    <property type="entry name" value="CELL SHAPE-DETERMINING PROTEIN MREB"/>
    <property type="match status" value="1"/>
</dbReference>
<evidence type="ECO:0000256" key="5">
    <source>
        <dbReference type="ARBA" id="ARBA00022960"/>
    </source>
</evidence>
<sequence>MLGWNLDLGLDVGSCTTRIYQRGVGLVLAEASAVAFPPGGQDVLAVGGEAKLMADQSSEDVRVVFPVRGGVVADHQAAAIMIRELVRRALGRRTLFMPRFVVALTTDATPVERAALLSAVQRAGARRVRVVDRTLAAAIGGGLVPTDRAFRMVVSIGGSVTEFGVVCQGRLVWGRNVRFGGRDLDEAIRKMIRNRYGVILASASAEQMKLQVGAVLPQMARSRVLVGGGELYGGDLFRNLQITLDGIPDLLGRAIAPVINEILWSIAEAPTEQRVEIKATGVLLVGGTALLQGIPQVMRERLGVPVVRAREPAHAAALGLGTILQDPAKLSRDGHRYGAPV</sequence>
<keyword evidence="2" id="KW-0963">Cytoplasm</keyword>
<protein>
    <recommendedName>
        <fullName evidence="8">Cell shape-determining protein MreB</fullName>
    </recommendedName>
</protein>
<accession>X0T5A3</accession>
<dbReference type="InterPro" id="IPR056546">
    <property type="entry name" value="MreB_MamK-like"/>
</dbReference>
<dbReference type="GO" id="GO:0008360">
    <property type="term" value="P:regulation of cell shape"/>
    <property type="evidence" value="ECO:0007669"/>
    <property type="project" value="UniProtKB-KW"/>
</dbReference>
<dbReference type="GO" id="GO:0005524">
    <property type="term" value="F:ATP binding"/>
    <property type="evidence" value="ECO:0007669"/>
    <property type="project" value="UniProtKB-KW"/>
</dbReference>
<dbReference type="PRINTS" id="PR01652">
    <property type="entry name" value="SHAPEPROTEIN"/>
</dbReference>
<evidence type="ECO:0000256" key="1">
    <source>
        <dbReference type="ARBA" id="ARBA00004496"/>
    </source>
</evidence>